<dbReference type="EMBL" id="CAADGD010000010">
    <property type="protein sequence ID" value="VFK69118.1"/>
    <property type="molecule type" value="Genomic_DNA"/>
</dbReference>
<organism evidence="3">
    <name type="scientific">Candidatus Kentrum sp. UNK</name>
    <dbReference type="NCBI Taxonomy" id="2126344"/>
    <lineage>
        <taxon>Bacteria</taxon>
        <taxon>Pseudomonadati</taxon>
        <taxon>Pseudomonadota</taxon>
        <taxon>Gammaproteobacteria</taxon>
        <taxon>Candidatus Kentrum</taxon>
    </lineage>
</organism>
<evidence type="ECO:0000313" key="3">
    <source>
        <dbReference type="EMBL" id="VFK69118.1"/>
    </source>
</evidence>
<feature type="region of interest" description="Disordered" evidence="1">
    <location>
        <begin position="74"/>
        <end position="104"/>
    </location>
</feature>
<name>A0A451ASU0_9GAMM</name>
<dbReference type="EMBL" id="CAADFZ010000017">
    <property type="protein sequence ID" value="VFK61432.1"/>
    <property type="molecule type" value="Genomic_DNA"/>
</dbReference>
<gene>
    <name evidence="2" type="ORF">BECKUNK1418G_GA0071005_101732</name>
    <name evidence="3" type="ORF">BECKUNK1418H_GA0071006_101037</name>
</gene>
<evidence type="ECO:0000256" key="1">
    <source>
        <dbReference type="SAM" id="MobiDB-lite"/>
    </source>
</evidence>
<reference evidence="3" key="1">
    <citation type="submission" date="2019-02" db="EMBL/GenBank/DDBJ databases">
        <authorList>
            <person name="Gruber-Vodicka R. H."/>
            <person name="Seah K. B. B."/>
        </authorList>
    </citation>
    <scope>NUCLEOTIDE SEQUENCE</scope>
    <source>
        <strain evidence="3">BECK_BY19</strain>
        <strain evidence="2">BECK_BY8</strain>
    </source>
</reference>
<proteinExistence type="predicted"/>
<accession>A0A451ASU0</accession>
<sequence>MKRIALLLLLSIVSYTVISMEDSEERIAMSRQVTKELFAALKGELEKALKTSTPADAIPVCKTKVPQIGKTFKEEVSGVDNRTHQPEDAEPSQRAGCVGEGRTR</sequence>
<evidence type="ECO:0000313" key="2">
    <source>
        <dbReference type="EMBL" id="VFK61432.1"/>
    </source>
</evidence>
<feature type="compositionally biased region" description="Basic and acidic residues" evidence="1">
    <location>
        <begin position="74"/>
        <end position="87"/>
    </location>
</feature>
<protein>
    <submittedName>
        <fullName evidence="3">Uncharacterized protein</fullName>
    </submittedName>
</protein>
<dbReference type="AlphaFoldDB" id="A0A451ASU0"/>